<keyword evidence="2 8" id="KW-0645">Protease</keyword>
<dbReference type="InterPro" id="IPR052759">
    <property type="entry name" value="Metalloprotease_M4"/>
</dbReference>
<dbReference type="RefSeq" id="WP_026815038.1">
    <property type="nucleotide sequence ID" value="NZ_BMWP01000001.1"/>
</dbReference>
<dbReference type="GO" id="GO:0005576">
    <property type="term" value="C:extracellular region"/>
    <property type="evidence" value="ECO:0007669"/>
    <property type="project" value="UniProtKB-SubCell"/>
</dbReference>
<accession>A0A918ILS0</accession>
<evidence type="ECO:0000256" key="4">
    <source>
        <dbReference type="ARBA" id="ARBA00022801"/>
    </source>
</evidence>
<dbReference type="Gene3D" id="1.10.390.10">
    <property type="entry name" value="Neutral Protease Domain 2"/>
    <property type="match status" value="1"/>
</dbReference>
<feature type="active site" evidence="7">
    <location>
        <position position="161"/>
    </location>
</feature>
<feature type="domain" description="Peptidase M4 C-terminal" evidence="10">
    <location>
        <begin position="172"/>
        <end position="333"/>
    </location>
</feature>
<comment type="cofactor">
    <cofactor evidence="8">
        <name>Zn(2+)</name>
        <dbReference type="ChEBI" id="CHEBI:29105"/>
    </cofactor>
</comment>
<dbReference type="Pfam" id="PF02868">
    <property type="entry name" value="Peptidase_M4_C"/>
    <property type="match status" value="1"/>
</dbReference>
<dbReference type="CDD" id="cd09597">
    <property type="entry name" value="M4_TLP"/>
    <property type="match status" value="1"/>
</dbReference>
<comment type="subcellular location">
    <subcellularLocation>
        <location evidence="8">Secreted</location>
    </subcellularLocation>
</comment>
<dbReference type="InterPro" id="IPR027268">
    <property type="entry name" value="Peptidase_M4/M1_CTD_sf"/>
</dbReference>
<comment type="function">
    <text evidence="8">Extracellular zinc metalloprotease.</text>
</comment>
<dbReference type="GO" id="GO:0046872">
    <property type="term" value="F:metal ion binding"/>
    <property type="evidence" value="ECO:0007669"/>
    <property type="project" value="UniProtKB-UniRule"/>
</dbReference>
<dbReference type="GO" id="GO:0004222">
    <property type="term" value="F:metalloendopeptidase activity"/>
    <property type="evidence" value="ECO:0007669"/>
    <property type="project" value="UniProtKB-UniRule"/>
</dbReference>
<reference evidence="11" key="1">
    <citation type="journal article" date="2014" name="Int. J. Syst. Evol. Microbiol.">
        <title>Complete genome sequence of Corynebacterium casei LMG S-19264T (=DSM 44701T), isolated from a smear-ripened cheese.</title>
        <authorList>
            <consortium name="US DOE Joint Genome Institute (JGI-PGF)"/>
            <person name="Walter F."/>
            <person name="Albersmeier A."/>
            <person name="Kalinowski J."/>
            <person name="Ruckert C."/>
        </authorList>
    </citation>
    <scope>NUCLEOTIDE SEQUENCE</scope>
    <source>
        <strain evidence="11">KCTC 12113</strain>
    </source>
</reference>
<keyword evidence="6 8" id="KW-0482">Metalloprotease</keyword>
<feature type="domain" description="Peptidase M4" evidence="9">
    <location>
        <begin position="72"/>
        <end position="168"/>
    </location>
</feature>
<keyword evidence="12" id="KW-1185">Reference proteome</keyword>
<sequence>MCHKFQCSIVPPYILEQLAKQGSNSCKRTLIETQRIAKSRNIALNNLLQRTDEVGTGNRIVYDCLNEYRQKVKKARSEGEDKVADATANLAYDYSGYVRNYFKETFQLNSLDGKGMPIISNVHYGKAYNNAFWDGDEITYGDGDDVQFSNFAAGIDVVAHELTHGITQFLGNLEYKGQPGALNEHFSDVFATIIKQKFLAQDISEANWLIGDTVVAEGFPGKAIRSMSAPGTANEFDSQPDHMDNYYTGSSDNYGVHINSGIPNRAFYLSCMAIGIDDCALIWFQTLNQLWRTADFRDMLEVITKVANELMEEGKVCDTADNAILESFSMVGINNPAV</sequence>
<evidence type="ECO:0000313" key="11">
    <source>
        <dbReference type="EMBL" id="GGW21738.1"/>
    </source>
</evidence>
<keyword evidence="5 8" id="KW-0862">Zinc</keyword>
<dbReference type="Proteomes" id="UP000634668">
    <property type="component" value="Unassembled WGS sequence"/>
</dbReference>
<evidence type="ECO:0000256" key="5">
    <source>
        <dbReference type="ARBA" id="ARBA00022833"/>
    </source>
</evidence>
<dbReference type="GO" id="GO:0006508">
    <property type="term" value="P:proteolysis"/>
    <property type="evidence" value="ECO:0007669"/>
    <property type="project" value="UniProtKB-KW"/>
</dbReference>
<evidence type="ECO:0000256" key="3">
    <source>
        <dbReference type="ARBA" id="ARBA00022723"/>
    </source>
</evidence>
<keyword evidence="3" id="KW-0479">Metal-binding</keyword>
<dbReference type="InterPro" id="IPR023612">
    <property type="entry name" value="Peptidase_M4"/>
</dbReference>
<dbReference type="EMBL" id="BMWP01000001">
    <property type="protein sequence ID" value="GGW21738.1"/>
    <property type="molecule type" value="Genomic_DNA"/>
</dbReference>
<evidence type="ECO:0000313" key="12">
    <source>
        <dbReference type="Proteomes" id="UP000634668"/>
    </source>
</evidence>
<dbReference type="EC" id="3.4.24.-" evidence="8"/>
<protein>
    <recommendedName>
        <fullName evidence="8">Neutral metalloproteinase</fullName>
        <ecNumber evidence="8">3.4.24.-</ecNumber>
    </recommendedName>
</protein>
<evidence type="ECO:0000259" key="9">
    <source>
        <dbReference type="Pfam" id="PF01447"/>
    </source>
</evidence>
<name>A0A918ILS0_9FLAO</name>
<organism evidence="11 12">
    <name type="scientific">Arenibacter certesii</name>
    <dbReference type="NCBI Taxonomy" id="228955"/>
    <lineage>
        <taxon>Bacteria</taxon>
        <taxon>Pseudomonadati</taxon>
        <taxon>Bacteroidota</taxon>
        <taxon>Flavobacteriia</taxon>
        <taxon>Flavobacteriales</taxon>
        <taxon>Flavobacteriaceae</taxon>
        <taxon>Arenibacter</taxon>
    </lineage>
</organism>
<dbReference type="PRINTS" id="PR00730">
    <property type="entry name" value="THERMOLYSIN"/>
</dbReference>
<dbReference type="InterPro" id="IPR013856">
    <property type="entry name" value="Peptidase_M4_domain"/>
</dbReference>
<dbReference type="SUPFAM" id="SSF55486">
    <property type="entry name" value="Metalloproteases ('zincins'), catalytic domain"/>
    <property type="match status" value="1"/>
</dbReference>
<evidence type="ECO:0000259" key="10">
    <source>
        <dbReference type="Pfam" id="PF02868"/>
    </source>
</evidence>
<evidence type="ECO:0000256" key="6">
    <source>
        <dbReference type="ARBA" id="ARBA00023049"/>
    </source>
</evidence>
<dbReference type="PANTHER" id="PTHR43579">
    <property type="match status" value="1"/>
</dbReference>
<dbReference type="InterPro" id="IPR001570">
    <property type="entry name" value="Peptidase_M4_C_domain"/>
</dbReference>
<dbReference type="PANTHER" id="PTHR43579:SF1">
    <property type="entry name" value="NEUTRAL METALLOPROTEINASE"/>
    <property type="match status" value="1"/>
</dbReference>
<comment type="similarity">
    <text evidence="1 8">Belongs to the peptidase M4 family.</text>
</comment>
<proteinExistence type="inferred from homology"/>
<dbReference type="Gene3D" id="3.10.170.10">
    <property type="match status" value="1"/>
</dbReference>
<evidence type="ECO:0000256" key="7">
    <source>
        <dbReference type="PIRSR" id="PIRSR623612-1"/>
    </source>
</evidence>
<keyword evidence="4 8" id="KW-0378">Hydrolase</keyword>
<feature type="active site" description="Proton donor" evidence="7">
    <location>
        <position position="257"/>
    </location>
</feature>
<dbReference type="Pfam" id="PF01447">
    <property type="entry name" value="Peptidase_M4"/>
    <property type="match status" value="1"/>
</dbReference>
<keyword evidence="8" id="KW-0964">Secreted</keyword>
<gene>
    <name evidence="11" type="ORF">GCM10007383_00290</name>
</gene>
<dbReference type="AlphaFoldDB" id="A0A918ILS0"/>
<evidence type="ECO:0000256" key="2">
    <source>
        <dbReference type="ARBA" id="ARBA00022670"/>
    </source>
</evidence>
<comment type="caution">
    <text evidence="11">The sequence shown here is derived from an EMBL/GenBank/DDBJ whole genome shotgun (WGS) entry which is preliminary data.</text>
</comment>
<evidence type="ECO:0000256" key="1">
    <source>
        <dbReference type="ARBA" id="ARBA00009388"/>
    </source>
</evidence>
<reference evidence="11" key="2">
    <citation type="submission" date="2020-09" db="EMBL/GenBank/DDBJ databases">
        <authorList>
            <person name="Sun Q."/>
            <person name="Kim S."/>
        </authorList>
    </citation>
    <scope>NUCLEOTIDE SEQUENCE</scope>
    <source>
        <strain evidence="11">KCTC 12113</strain>
    </source>
</reference>
<evidence type="ECO:0000256" key="8">
    <source>
        <dbReference type="RuleBase" id="RU366073"/>
    </source>
</evidence>